<comment type="caution">
    <text evidence="1">The sequence shown here is derived from an EMBL/GenBank/DDBJ whole genome shotgun (WGS) entry which is preliminary data.</text>
</comment>
<accession>A0ACC2JRX5</accession>
<reference evidence="1" key="1">
    <citation type="submission" date="2022-12" db="EMBL/GenBank/DDBJ databases">
        <title>Genome Sequence of Lasiodiplodia mahajangana.</title>
        <authorList>
            <person name="Buettner E."/>
        </authorList>
    </citation>
    <scope>NUCLEOTIDE SEQUENCE</scope>
    <source>
        <strain evidence="1">VT137</strain>
    </source>
</reference>
<dbReference type="Proteomes" id="UP001153332">
    <property type="component" value="Unassembled WGS sequence"/>
</dbReference>
<dbReference type="EMBL" id="JAPUUL010000546">
    <property type="protein sequence ID" value="KAJ8130236.1"/>
    <property type="molecule type" value="Genomic_DNA"/>
</dbReference>
<protein>
    <submittedName>
        <fullName evidence="1">Uncharacterized protein</fullName>
    </submittedName>
</protein>
<organism evidence="1 2">
    <name type="scientific">Lasiodiplodia mahajangana</name>
    <dbReference type="NCBI Taxonomy" id="1108764"/>
    <lineage>
        <taxon>Eukaryota</taxon>
        <taxon>Fungi</taxon>
        <taxon>Dikarya</taxon>
        <taxon>Ascomycota</taxon>
        <taxon>Pezizomycotina</taxon>
        <taxon>Dothideomycetes</taxon>
        <taxon>Dothideomycetes incertae sedis</taxon>
        <taxon>Botryosphaeriales</taxon>
        <taxon>Botryosphaeriaceae</taxon>
        <taxon>Lasiodiplodia</taxon>
    </lineage>
</organism>
<evidence type="ECO:0000313" key="1">
    <source>
        <dbReference type="EMBL" id="KAJ8130236.1"/>
    </source>
</evidence>
<gene>
    <name evidence="1" type="ORF">O1611_g3392</name>
</gene>
<proteinExistence type="predicted"/>
<sequence>MKASQVSFAIVAFPTALADFWMVYQRRYAQIGRIETTSYGTSFVNDMKPWTCEDDIFTHRIFPDQQDVSDDKYGVKFDPWVSMPGPLWHNPLLTLEMNLYPSPMGRQTISYDADYAMFDVDKNEKSGQCFLNRTFIFDLDCWVQPPDPNLAELNVKVNGSSMFFYESDIEVDENTLGWGSALPHSDDELLR</sequence>
<name>A0ACC2JRX5_9PEZI</name>
<evidence type="ECO:0000313" key="2">
    <source>
        <dbReference type="Proteomes" id="UP001153332"/>
    </source>
</evidence>
<keyword evidence="2" id="KW-1185">Reference proteome</keyword>